<comment type="caution">
    <text evidence="1">The sequence shown here is derived from an EMBL/GenBank/DDBJ whole genome shotgun (WGS) entry which is preliminary data.</text>
</comment>
<protein>
    <submittedName>
        <fullName evidence="1">Uncharacterized protein</fullName>
    </submittedName>
</protein>
<evidence type="ECO:0000313" key="2">
    <source>
        <dbReference type="Proteomes" id="UP001177021"/>
    </source>
</evidence>
<sequence length="110" mass="12238">MQSCKSCMLLSLLRIEDDDPEEAPSELFNLCKLSSNCDTSGWGADGKLLLRRCRELAVFVSMTAIFFFLENRRKSEGTPLNGVQPPTVRNQRPVTALSSRSQARRGSVSN</sequence>
<proteinExistence type="predicted"/>
<gene>
    <name evidence="1" type="ORF">MILVUS5_LOCUS41417</name>
</gene>
<dbReference type="Proteomes" id="UP001177021">
    <property type="component" value="Unassembled WGS sequence"/>
</dbReference>
<dbReference type="EMBL" id="CASHSV030000823">
    <property type="protein sequence ID" value="CAJ2679296.1"/>
    <property type="molecule type" value="Genomic_DNA"/>
</dbReference>
<keyword evidence="2" id="KW-1185">Reference proteome</keyword>
<name>A0ACB0MBK5_TRIPR</name>
<accession>A0ACB0MBK5</accession>
<reference evidence="1" key="1">
    <citation type="submission" date="2023-10" db="EMBL/GenBank/DDBJ databases">
        <authorList>
            <person name="Rodriguez Cubillos JULIANA M."/>
            <person name="De Vega J."/>
        </authorList>
    </citation>
    <scope>NUCLEOTIDE SEQUENCE</scope>
</reference>
<organism evidence="1 2">
    <name type="scientific">Trifolium pratense</name>
    <name type="common">Red clover</name>
    <dbReference type="NCBI Taxonomy" id="57577"/>
    <lineage>
        <taxon>Eukaryota</taxon>
        <taxon>Viridiplantae</taxon>
        <taxon>Streptophyta</taxon>
        <taxon>Embryophyta</taxon>
        <taxon>Tracheophyta</taxon>
        <taxon>Spermatophyta</taxon>
        <taxon>Magnoliopsida</taxon>
        <taxon>eudicotyledons</taxon>
        <taxon>Gunneridae</taxon>
        <taxon>Pentapetalae</taxon>
        <taxon>rosids</taxon>
        <taxon>fabids</taxon>
        <taxon>Fabales</taxon>
        <taxon>Fabaceae</taxon>
        <taxon>Papilionoideae</taxon>
        <taxon>50 kb inversion clade</taxon>
        <taxon>NPAAA clade</taxon>
        <taxon>Hologalegina</taxon>
        <taxon>IRL clade</taxon>
        <taxon>Trifolieae</taxon>
        <taxon>Trifolium</taxon>
    </lineage>
</organism>
<evidence type="ECO:0000313" key="1">
    <source>
        <dbReference type="EMBL" id="CAJ2679296.1"/>
    </source>
</evidence>